<reference evidence="9" key="1">
    <citation type="journal article" date="2020" name="J Insects Food Feed">
        <title>The yellow mealworm (Tenebrio molitor) genome: a resource for the emerging insects as food and feed industry.</title>
        <authorList>
            <person name="Eriksson T."/>
            <person name="Andere A."/>
            <person name="Kelstrup H."/>
            <person name="Emery V."/>
            <person name="Picard C."/>
        </authorList>
    </citation>
    <scope>NUCLEOTIDE SEQUENCE</scope>
    <source>
        <strain evidence="9">Stoneville</strain>
        <tissue evidence="9">Whole head</tissue>
    </source>
</reference>
<keyword evidence="10" id="KW-1185">Reference proteome</keyword>
<keyword evidence="4 7" id="KW-1133">Transmembrane helix</keyword>
<dbReference type="PROSITE" id="PS50042">
    <property type="entry name" value="CNMP_BINDING_3"/>
    <property type="match status" value="1"/>
</dbReference>
<evidence type="ECO:0000256" key="5">
    <source>
        <dbReference type="ARBA" id="ARBA00023065"/>
    </source>
</evidence>
<dbReference type="GO" id="GO:0098855">
    <property type="term" value="C:HCN channel complex"/>
    <property type="evidence" value="ECO:0007669"/>
    <property type="project" value="TreeGrafter"/>
</dbReference>
<organism evidence="9 10">
    <name type="scientific">Tenebrio molitor</name>
    <name type="common">Yellow mealworm beetle</name>
    <dbReference type="NCBI Taxonomy" id="7067"/>
    <lineage>
        <taxon>Eukaryota</taxon>
        <taxon>Metazoa</taxon>
        <taxon>Ecdysozoa</taxon>
        <taxon>Arthropoda</taxon>
        <taxon>Hexapoda</taxon>
        <taxon>Insecta</taxon>
        <taxon>Pterygota</taxon>
        <taxon>Neoptera</taxon>
        <taxon>Endopterygota</taxon>
        <taxon>Coleoptera</taxon>
        <taxon>Polyphaga</taxon>
        <taxon>Cucujiformia</taxon>
        <taxon>Tenebrionidae</taxon>
        <taxon>Tenebrio</taxon>
    </lineage>
</organism>
<dbReference type="GO" id="GO:0003254">
    <property type="term" value="P:regulation of membrane depolarization"/>
    <property type="evidence" value="ECO:0007669"/>
    <property type="project" value="TreeGrafter"/>
</dbReference>
<dbReference type="Gene3D" id="1.10.287.630">
    <property type="entry name" value="Helix hairpin bin"/>
    <property type="match status" value="1"/>
</dbReference>
<feature type="transmembrane region" description="Helical" evidence="7">
    <location>
        <begin position="277"/>
        <end position="302"/>
    </location>
</feature>
<dbReference type="SMART" id="SM00100">
    <property type="entry name" value="cNMP"/>
    <property type="match status" value="1"/>
</dbReference>
<dbReference type="CDD" id="cd00038">
    <property type="entry name" value="CAP_ED"/>
    <property type="match status" value="1"/>
</dbReference>
<evidence type="ECO:0000256" key="7">
    <source>
        <dbReference type="SAM" id="Phobius"/>
    </source>
</evidence>
<dbReference type="Pfam" id="PF00027">
    <property type="entry name" value="cNMP_binding"/>
    <property type="match status" value="1"/>
</dbReference>
<feature type="domain" description="Cyclic nucleotide-binding" evidence="8">
    <location>
        <begin position="463"/>
        <end position="580"/>
    </location>
</feature>
<proteinExistence type="predicted"/>
<dbReference type="AlphaFoldDB" id="A0A8J6HMA6"/>
<dbReference type="PANTHER" id="PTHR45689">
    <property type="entry name" value="I[[H]] CHANNEL, ISOFORM E"/>
    <property type="match status" value="1"/>
</dbReference>
<evidence type="ECO:0000256" key="1">
    <source>
        <dbReference type="ARBA" id="ARBA00004141"/>
    </source>
</evidence>
<evidence type="ECO:0000256" key="4">
    <source>
        <dbReference type="ARBA" id="ARBA00022989"/>
    </source>
</evidence>
<comment type="caution">
    <text evidence="9">The sequence shown here is derived from an EMBL/GenBank/DDBJ whole genome shotgun (WGS) entry which is preliminary data.</text>
</comment>
<dbReference type="SUPFAM" id="SSF51206">
    <property type="entry name" value="cAMP-binding domain-like"/>
    <property type="match status" value="1"/>
</dbReference>
<evidence type="ECO:0000256" key="3">
    <source>
        <dbReference type="ARBA" id="ARBA00022692"/>
    </source>
</evidence>
<dbReference type="InterPro" id="IPR018488">
    <property type="entry name" value="cNMP-bd_CS"/>
</dbReference>
<dbReference type="Gene3D" id="1.10.287.70">
    <property type="match status" value="1"/>
</dbReference>
<dbReference type="Gene3D" id="2.60.120.10">
    <property type="entry name" value="Jelly Rolls"/>
    <property type="match status" value="1"/>
</dbReference>
<evidence type="ECO:0000313" key="10">
    <source>
        <dbReference type="Proteomes" id="UP000719412"/>
    </source>
</evidence>
<feature type="transmembrane region" description="Helical" evidence="7">
    <location>
        <begin position="172"/>
        <end position="196"/>
    </location>
</feature>
<dbReference type="InterPro" id="IPR005821">
    <property type="entry name" value="Ion_trans_dom"/>
</dbReference>
<dbReference type="GO" id="GO:0005249">
    <property type="term" value="F:voltage-gated potassium channel activity"/>
    <property type="evidence" value="ECO:0007669"/>
    <property type="project" value="TreeGrafter"/>
</dbReference>
<dbReference type="Pfam" id="PF00520">
    <property type="entry name" value="Ion_trans"/>
    <property type="match status" value="1"/>
</dbReference>
<evidence type="ECO:0000259" key="8">
    <source>
        <dbReference type="PROSITE" id="PS50042"/>
    </source>
</evidence>
<dbReference type="SUPFAM" id="SSF81324">
    <property type="entry name" value="Voltage-gated potassium channels"/>
    <property type="match status" value="1"/>
</dbReference>
<reference evidence="9" key="2">
    <citation type="submission" date="2021-08" db="EMBL/GenBank/DDBJ databases">
        <authorList>
            <person name="Eriksson T."/>
        </authorList>
    </citation>
    <scope>NUCLEOTIDE SEQUENCE</scope>
    <source>
        <strain evidence="9">Stoneville</strain>
        <tissue evidence="9">Whole head</tissue>
    </source>
</reference>
<evidence type="ECO:0000256" key="6">
    <source>
        <dbReference type="ARBA" id="ARBA00023136"/>
    </source>
</evidence>
<dbReference type="InterPro" id="IPR000595">
    <property type="entry name" value="cNMP-bd_dom"/>
</dbReference>
<accession>A0A8J6HMA6</accession>
<keyword evidence="5" id="KW-0406">Ion transport</keyword>
<feature type="transmembrane region" description="Helical" evidence="7">
    <location>
        <begin position="360"/>
        <end position="386"/>
    </location>
</feature>
<feature type="transmembrane region" description="Helical" evidence="7">
    <location>
        <begin position="145"/>
        <end position="166"/>
    </location>
</feature>
<keyword evidence="6 7" id="KW-0472">Membrane</keyword>
<protein>
    <recommendedName>
        <fullName evidence="8">Cyclic nucleotide-binding domain-containing protein</fullName>
    </recommendedName>
</protein>
<dbReference type="GO" id="GO:0035725">
    <property type="term" value="P:sodium ion transmembrane transport"/>
    <property type="evidence" value="ECO:0007669"/>
    <property type="project" value="TreeGrafter"/>
</dbReference>
<dbReference type="PANTHER" id="PTHR45689:SF14">
    <property type="entry name" value="CYCLIC NUCLEOTIDE-GATED CATION CHANNEL SUBUNIT A-LIKE PROTEIN"/>
    <property type="match status" value="1"/>
</dbReference>
<keyword evidence="3 7" id="KW-0812">Transmembrane</keyword>
<dbReference type="Proteomes" id="UP000719412">
    <property type="component" value="Unassembled WGS sequence"/>
</dbReference>
<comment type="subcellular location">
    <subcellularLocation>
        <location evidence="1">Membrane</location>
        <topology evidence="1">Multi-pass membrane protein</topology>
    </subcellularLocation>
</comment>
<dbReference type="InterPro" id="IPR014710">
    <property type="entry name" value="RmlC-like_jellyroll"/>
</dbReference>
<sequence length="610" mass="71166">MRWKELMEGSSVWGLCPVIGKDSRRQFKGVEFSHLDSIASVVKSRRTGRYAAIVETLRLARIRPPSSPSTSGWQTVNMSLPGLNLSTSAPWKARCIRKLKLSTLISERNPQTLHYVENLTEIRRLKKKQMDSKSNIIHCFSMFRLYYEMWMAVVFISCMVHIPVDVAFSNNYVSLTCFTIVLKCFCLCDIVMRFFTGYLDEKENKVIMDPGKIARNYLRSVYFAADLLSSIPNPVWVDKGAPFYFVIDMLSLLKLVRLVTAFKYVSTTAQYFKVENFVFRISETFFFFFLTCHWTCCGIYLLPQFRKYWSGKYFDRSWLIQWDLVDKSRTQKYIASMYKACGYILGVKQGNSKHLAWEERVLACGCYIGGKIVIYFLTVAAIAKFLRIWSLESKYFGIVQQLEGYIFRKRVPQAIRNRLLTYYKYKFKRTYFEENKIKGFLSDRLRQEINVHILSRFTENIHIFSELPQEALNKIISNLHTEVFLPHDIIIKAGCSGDCMYFLYSGTVAVLTPSGKEVCHLQDGAYFGEISLIMQDQKRTAHVIAVETCEVYKLTRKGFNSCVKRQPQLMRKLSREAMQRMETTQIYEDIYMRAYDVLAKRDRESVKVVP</sequence>
<evidence type="ECO:0000313" key="9">
    <source>
        <dbReference type="EMBL" id="KAH0817786.1"/>
    </source>
</evidence>
<dbReference type="PROSITE" id="PS00889">
    <property type="entry name" value="CNMP_BINDING_2"/>
    <property type="match status" value="1"/>
</dbReference>
<name>A0A8J6HMA6_TENMO</name>
<dbReference type="InterPro" id="IPR018490">
    <property type="entry name" value="cNMP-bd_dom_sf"/>
</dbReference>
<gene>
    <name evidence="9" type="ORF">GEV33_005005</name>
</gene>
<dbReference type="InterPro" id="IPR051413">
    <property type="entry name" value="K/Na_HCN_channel"/>
</dbReference>
<dbReference type="EMBL" id="JABDTM020018829">
    <property type="protein sequence ID" value="KAH0817786.1"/>
    <property type="molecule type" value="Genomic_DNA"/>
</dbReference>
<keyword evidence="2" id="KW-0813">Transport</keyword>
<evidence type="ECO:0000256" key="2">
    <source>
        <dbReference type="ARBA" id="ARBA00022448"/>
    </source>
</evidence>